<feature type="domain" description="Helicase C-terminal" evidence="29">
    <location>
        <begin position="1428"/>
        <end position="1588"/>
    </location>
</feature>
<evidence type="ECO:0000256" key="27">
    <source>
        <dbReference type="SAM" id="MobiDB-lite"/>
    </source>
</evidence>
<feature type="compositionally biased region" description="Polar residues" evidence="27">
    <location>
        <begin position="1"/>
        <end position="13"/>
    </location>
</feature>
<dbReference type="PROSITE" id="PS51192">
    <property type="entry name" value="HELICASE_ATP_BIND_1"/>
    <property type="match status" value="1"/>
</dbReference>
<dbReference type="VEuPathDB" id="FungiDB:M747DRAFT_153914"/>
<dbReference type="InterPro" id="IPR014014">
    <property type="entry name" value="RNA_helicase_DEAD_Q_motif"/>
</dbReference>
<feature type="compositionally biased region" description="Polar residues" evidence="27">
    <location>
        <begin position="21"/>
        <end position="39"/>
    </location>
</feature>
<dbReference type="Pfam" id="PF00271">
    <property type="entry name" value="Helicase_C"/>
    <property type="match status" value="1"/>
</dbReference>
<dbReference type="GO" id="GO:0005524">
    <property type="term" value="F:ATP binding"/>
    <property type="evidence" value="ECO:0007669"/>
    <property type="project" value="UniProtKB-KW"/>
</dbReference>
<feature type="region of interest" description="Disordered" evidence="27">
    <location>
        <begin position="1620"/>
        <end position="1675"/>
    </location>
</feature>
<dbReference type="VEuPathDB" id="FungiDB:M747DRAFT_329153"/>
<dbReference type="Proteomes" id="UP000068243">
    <property type="component" value="Unassembled WGS sequence"/>
</dbReference>
<dbReference type="GO" id="GO:0003724">
    <property type="term" value="F:RNA helicase activity"/>
    <property type="evidence" value="ECO:0007669"/>
    <property type="project" value="UniProtKB-EC"/>
</dbReference>
<evidence type="ECO:0000256" key="4">
    <source>
        <dbReference type="ARBA" id="ARBA00006793"/>
    </source>
</evidence>
<organism evidence="31 32">
    <name type="scientific">Aspergillus niger</name>
    <dbReference type="NCBI Taxonomy" id="5061"/>
    <lineage>
        <taxon>Eukaryota</taxon>
        <taxon>Fungi</taxon>
        <taxon>Dikarya</taxon>
        <taxon>Ascomycota</taxon>
        <taxon>Pezizomycotina</taxon>
        <taxon>Eurotiomycetes</taxon>
        <taxon>Eurotiomycetidae</taxon>
        <taxon>Eurotiales</taxon>
        <taxon>Aspergillaceae</taxon>
        <taxon>Aspergillus</taxon>
        <taxon>Aspergillus subgen. Circumdati</taxon>
    </lineage>
</organism>
<evidence type="ECO:0000256" key="5">
    <source>
        <dbReference type="ARBA" id="ARBA00012552"/>
    </source>
</evidence>
<dbReference type="VEuPathDB" id="FungiDB:ASPNIDRAFT2_1154714"/>
<evidence type="ECO:0000256" key="20">
    <source>
        <dbReference type="ARBA" id="ARBA00023242"/>
    </source>
</evidence>
<dbReference type="PROSITE" id="PS51194">
    <property type="entry name" value="HELICASE_CTER"/>
    <property type="match status" value="1"/>
</dbReference>
<dbReference type="GO" id="GO:0016787">
    <property type="term" value="F:hydrolase activity"/>
    <property type="evidence" value="ECO:0007669"/>
    <property type="project" value="UniProtKB-KW"/>
</dbReference>
<dbReference type="InterPro" id="IPR000629">
    <property type="entry name" value="RNA-helicase_DEAD-box_CS"/>
</dbReference>
<evidence type="ECO:0000256" key="19">
    <source>
        <dbReference type="ARBA" id="ARBA00023204"/>
    </source>
</evidence>
<dbReference type="GO" id="GO:0030915">
    <property type="term" value="C:Smc5-Smc6 complex"/>
    <property type="evidence" value="ECO:0007669"/>
    <property type="project" value="TreeGrafter"/>
</dbReference>
<feature type="compositionally biased region" description="Basic and acidic residues" evidence="27">
    <location>
        <begin position="43"/>
        <end position="55"/>
    </location>
</feature>
<dbReference type="PANTHER" id="PTHR19306:SF6">
    <property type="entry name" value="STRUCTURAL MAINTENANCE OF CHROMOSOMES PROTEIN 6"/>
    <property type="match status" value="1"/>
</dbReference>
<feature type="compositionally biased region" description="Gly residues" evidence="27">
    <location>
        <begin position="1636"/>
        <end position="1647"/>
    </location>
</feature>
<keyword evidence="12" id="KW-0347">Helicase</keyword>
<evidence type="ECO:0000256" key="3">
    <source>
        <dbReference type="ARBA" id="ARBA00004286"/>
    </source>
</evidence>
<feature type="coiled-coil region" evidence="26">
    <location>
        <begin position="265"/>
        <end position="352"/>
    </location>
</feature>
<dbReference type="GO" id="GO:0006417">
    <property type="term" value="P:regulation of translation"/>
    <property type="evidence" value="ECO:0007669"/>
    <property type="project" value="UniProtKB-KW"/>
</dbReference>
<evidence type="ECO:0000256" key="21">
    <source>
        <dbReference type="ARBA" id="ARBA00038316"/>
    </source>
</evidence>
<dbReference type="PANTHER" id="PTHR19306">
    <property type="entry name" value="STRUCTURAL MAINTENANCE OF CHROMOSOMES 5,6 SMC5, SMC6"/>
    <property type="match status" value="1"/>
</dbReference>
<feature type="domain" description="DEAD-box RNA helicase Q" evidence="30">
    <location>
        <begin position="1217"/>
        <end position="1245"/>
    </location>
</feature>
<dbReference type="OrthoDB" id="10265785at2759"/>
<reference evidence="32" key="1">
    <citation type="journal article" date="2016" name="Genome Announc.">
        <title>Draft genome sequence of Aspergillus niger strain An76.</title>
        <authorList>
            <person name="Gong W."/>
            <person name="Cheng Z."/>
            <person name="Zhang H."/>
            <person name="Liu L."/>
            <person name="Gao P."/>
            <person name="Wang L."/>
        </authorList>
    </citation>
    <scope>NUCLEOTIDE SEQUENCE [LARGE SCALE GENOMIC DNA]</scope>
    <source>
        <strain evidence="32">An76</strain>
    </source>
</reference>
<keyword evidence="17 26" id="KW-0175">Coiled coil</keyword>
<feature type="region of interest" description="Disordered" evidence="27">
    <location>
        <begin position="1"/>
        <end position="69"/>
    </location>
</feature>
<accession>A0A124BY88</accession>
<comment type="caution">
    <text evidence="31">The sequence shown here is derived from an EMBL/GenBank/DDBJ whole genome shotgun (WGS) entry which is preliminary data.</text>
</comment>
<comment type="similarity">
    <text evidence="4">Belongs to the SMC family. SMC6 subfamily.</text>
</comment>
<keyword evidence="11" id="KW-0378">Hydrolase</keyword>
<evidence type="ECO:0000256" key="6">
    <source>
        <dbReference type="ARBA" id="ARBA00022454"/>
    </source>
</evidence>
<evidence type="ECO:0000256" key="15">
    <source>
        <dbReference type="ARBA" id="ARBA00022845"/>
    </source>
</evidence>
<evidence type="ECO:0000256" key="11">
    <source>
        <dbReference type="ARBA" id="ARBA00022801"/>
    </source>
</evidence>
<keyword evidence="7" id="KW-0963">Cytoplasm</keyword>
<dbReference type="OMA" id="MCHDHFY"/>
<evidence type="ECO:0000313" key="32">
    <source>
        <dbReference type="Proteomes" id="UP000068243"/>
    </source>
</evidence>
<evidence type="ECO:0000256" key="2">
    <source>
        <dbReference type="ARBA" id="ARBA00004201"/>
    </source>
</evidence>
<dbReference type="GO" id="GO:0003684">
    <property type="term" value="F:damaged DNA binding"/>
    <property type="evidence" value="ECO:0007669"/>
    <property type="project" value="TreeGrafter"/>
</dbReference>
<evidence type="ECO:0000256" key="18">
    <source>
        <dbReference type="ARBA" id="ARBA00023172"/>
    </source>
</evidence>
<dbReference type="VEuPathDB" id="FungiDB:ATCC64974_95710"/>
<feature type="short sequence motif" description="Q motif" evidence="25">
    <location>
        <begin position="1217"/>
        <end position="1245"/>
    </location>
</feature>
<dbReference type="SMART" id="SM00490">
    <property type="entry name" value="HELICc"/>
    <property type="match status" value="1"/>
</dbReference>
<gene>
    <name evidence="31" type="ORF">ABL_07458</name>
</gene>
<dbReference type="Pfam" id="PF06470">
    <property type="entry name" value="SMC_hinge"/>
    <property type="match status" value="1"/>
</dbReference>
<dbReference type="PROSITE" id="PS00039">
    <property type="entry name" value="DEAD_ATP_HELICASE"/>
    <property type="match status" value="1"/>
</dbReference>
<evidence type="ECO:0000256" key="10">
    <source>
        <dbReference type="ARBA" id="ARBA00022763"/>
    </source>
</evidence>
<dbReference type="InterPro" id="IPR003395">
    <property type="entry name" value="RecF/RecN/SMC_N"/>
</dbReference>
<proteinExistence type="inferred from homology"/>
<dbReference type="CDD" id="cd18787">
    <property type="entry name" value="SF2_C_DEAD"/>
    <property type="match status" value="1"/>
</dbReference>
<evidence type="ECO:0000256" key="12">
    <source>
        <dbReference type="ARBA" id="ARBA00022806"/>
    </source>
</evidence>
<comment type="catalytic activity">
    <reaction evidence="24">
        <text>ATP + H2O = ADP + phosphate + H(+)</text>
        <dbReference type="Rhea" id="RHEA:13065"/>
        <dbReference type="ChEBI" id="CHEBI:15377"/>
        <dbReference type="ChEBI" id="CHEBI:15378"/>
        <dbReference type="ChEBI" id="CHEBI:30616"/>
        <dbReference type="ChEBI" id="CHEBI:43474"/>
        <dbReference type="ChEBI" id="CHEBI:456216"/>
        <dbReference type="EC" id="3.6.4.13"/>
    </reaction>
</comment>
<evidence type="ECO:0000256" key="24">
    <source>
        <dbReference type="ARBA" id="ARBA00047984"/>
    </source>
</evidence>
<dbReference type="GO" id="GO:0000724">
    <property type="term" value="P:double-strand break repair via homologous recombination"/>
    <property type="evidence" value="ECO:0007669"/>
    <property type="project" value="TreeGrafter"/>
</dbReference>
<dbReference type="Pfam" id="PF00270">
    <property type="entry name" value="DEAD"/>
    <property type="match status" value="1"/>
</dbReference>
<dbReference type="GO" id="GO:0000932">
    <property type="term" value="C:P-body"/>
    <property type="evidence" value="ECO:0007669"/>
    <property type="project" value="UniProtKB-SubCell"/>
</dbReference>
<dbReference type="InterPro" id="IPR036277">
    <property type="entry name" value="SMC_hinge_sf"/>
</dbReference>
<dbReference type="GO" id="GO:0051276">
    <property type="term" value="P:chromosome organization"/>
    <property type="evidence" value="ECO:0007669"/>
    <property type="project" value="InterPro"/>
</dbReference>
<feature type="coiled-coil region" evidence="26">
    <location>
        <begin position="711"/>
        <end position="773"/>
    </location>
</feature>
<evidence type="ECO:0000256" key="1">
    <source>
        <dbReference type="ARBA" id="ARBA00004123"/>
    </source>
</evidence>
<keyword evidence="20" id="KW-0539">Nucleus</keyword>
<evidence type="ECO:0000256" key="23">
    <source>
        <dbReference type="ARBA" id="ARBA00040448"/>
    </source>
</evidence>
<dbReference type="PROSITE" id="PS51195">
    <property type="entry name" value="Q_MOTIF"/>
    <property type="match status" value="1"/>
</dbReference>
<dbReference type="InterPro" id="IPR010935">
    <property type="entry name" value="SMC_hinge"/>
</dbReference>
<dbReference type="GO" id="GO:0005634">
    <property type="term" value="C:nucleus"/>
    <property type="evidence" value="ECO:0007669"/>
    <property type="project" value="UniProtKB-SubCell"/>
</dbReference>
<keyword evidence="16" id="KW-0694">RNA-binding</keyword>
<dbReference type="EC" id="3.6.4.13" evidence="5"/>
<keyword evidence="9" id="KW-0547">Nucleotide-binding</keyword>
<sequence>MPSMKRSQTSLEPSDSDDENTSGYSTSPKRLRRTNSPLSEGSAVDRNDGDEESRVRSLTQALDDDDEDELELRATQVIQEKYSFATDEPNIPAEHGILERVECYNFMCHDHFYVDLGPLINFIVGKNGSGKSAVLTAITLCLGGKASTTNRGQSLKSFIKEGKEHATIVVRIKNQGDGAYMPDDYGKFITIERHFSRNGTSGFKIRSENGRIMSTKKSELDAIIDYFTLQFDNPMNVLSQDMARQFIGSSSPSEKYKFFVKGVQLEQLDQDYRLIEESGDQIEEKLRGREQDIAILQSRKETAKRKLDISNQHDSLRNRIRNVRNQMAWAQVEEQERIRDSLDEELLAADNQIAADEADLTNFDVTINAAAAELEAAAGSVRQANAKRGQVQDEKDEIQARWDAQMTERHGLQAEQRRIREYLKAAEERIATTQRSIDEENRRLAEISGGSFTRKQEELERAKEEASQARAQYEEHSSDRDRLFHDINEAEEKVREAEGPVDKIRADVKEAESLLSTLEREGGPQNSGFHERMPFLLRAIEQERSFTNRPVGPLGHYVRLLKPEWSSILENAFGTTLNSFVVTSPRDSKILFQIMRRVNCECPVLIGSDKHINTSGNEPDSQYDTALRVLEFDNEWVRGQLIINHHIEKMLLIENLEEASSVLFDGQQPRNVKRCYCIDQTNRRRGIHLSFSRTGEPSQAPVPAYKGSPRMRVQQSVVADLKQDLSRHEQELRSARSRLESCKQARQKHDRRSNELRIVAQRMEDRVEELMDALDREAPEDGRLDGLRTTLQEAEEERHLNEGSLNDATDAMEAMMKKLKAIKQELAAKDAEIAIVQEELKVAQDAERKADEERRKRINDKNAAAERIEDRKRNRDRVKNKRDEIAVRIVDFSEKANIICDRVAIEEGETAASLDRKLERLHNDIKRYEQQLGASRDELLAEVTKASEAYDRALKQVEEFRLLAEVLKATLNVRKNRWLIFRSHISSRAKAQFTYLLSERSFRGRLLTDHEGKLLDLQVEPDITKDSAGRGAKTLSGGEKSFSQVCLLLALWEAMGSPIRCLDEFDVYMDHINRKMAIDMLMLAARRSIGRQFILITPGSRSEITLAPDVCVGGAREGSDKTNVFTTWIELVIITVCPIAFECSATYIWRKNKQPTPPEFQYYLFLHLITMTDALASQLNNTTLGDASSDAKWKEQLNVPAKDARPQTEDVTATKGLEFEDFYIKRELMMGIFEAGFEKPSPIQEETIPVALTGRDILARAKNGTGKTAAFVIPTLERINPKSTKTQALILVPTRELALQTSHVCKTLGKHLGINVMVTTGGTGLMDDIIRLNDAVHILVGTPGRVLDLASKGVADLSECPTFVMDEADKLLSPEFTPVIEQLLSFHPKDRQVMLFSATFPLIVKSFKDKHMRNPYEINLMDELTLRGITQYYAFVEEKQKVHCLNTLFSKLQINQSIIFCNSTNRVELLAKKITELGYSCFYSHARMLQQHRNRVFHDFRNGVCRNLVCSDLLTRGIDIQAVNVVINFDFPKNAETYLHRIGRSGRFGHLGLAINLINWEDRFNLYKIEQELGTEIQPIPQNIDKKLYVYDSPDTIPRPIANPSQPQITAQAANANIGERRHNHHMNGGQYQYGRGRGSYRGGRGQGQRRNMQNETKFGTQGQSSGKSHPTQVS</sequence>
<keyword evidence="14" id="KW-0067">ATP-binding</keyword>
<dbReference type="VEuPathDB" id="FungiDB:ATCC64974_95720"/>
<evidence type="ECO:0000259" key="29">
    <source>
        <dbReference type="PROSITE" id="PS51194"/>
    </source>
</evidence>
<evidence type="ECO:0000256" key="22">
    <source>
        <dbReference type="ARBA" id="ARBA00040210"/>
    </source>
</evidence>
<comment type="subcellular location">
    <subcellularLocation>
        <location evidence="3">Chromosome</location>
    </subcellularLocation>
    <subcellularLocation>
        <location evidence="2">Cytoplasm</location>
        <location evidence="2">P-body</location>
    </subcellularLocation>
    <subcellularLocation>
        <location evidence="1">Nucleus</location>
    </subcellularLocation>
</comment>
<evidence type="ECO:0000256" key="7">
    <source>
        <dbReference type="ARBA" id="ARBA00022490"/>
    </source>
</evidence>
<evidence type="ECO:0000256" key="26">
    <source>
        <dbReference type="SAM" id="Coils"/>
    </source>
</evidence>
<keyword evidence="18" id="KW-0233">DNA recombination</keyword>
<evidence type="ECO:0000256" key="16">
    <source>
        <dbReference type="ARBA" id="ARBA00022884"/>
    </source>
</evidence>
<keyword evidence="8" id="KW-0507">mRNA processing</keyword>
<feature type="domain" description="Helicase ATP-binding" evidence="28">
    <location>
        <begin position="1248"/>
        <end position="1418"/>
    </location>
</feature>
<keyword evidence="15" id="KW-0810">Translation regulation</keyword>
<dbReference type="EMBL" id="BCMY01000013">
    <property type="protein sequence ID" value="GAQ44797.1"/>
    <property type="molecule type" value="Genomic_DNA"/>
</dbReference>
<evidence type="ECO:0000256" key="13">
    <source>
        <dbReference type="ARBA" id="ARBA00022816"/>
    </source>
</evidence>
<keyword evidence="13" id="KW-0813">Transport</keyword>
<dbReference type="Gene3D" id="3.40.50.300">
    <property type="entry name" value="P-loop containing nucleotide triphosphate hydrolases"/>
    <property type="match status" value="4"/>
</dbReference>
<evidence type="ECO:0000256" key="14">
    <source>
        <dbReference type="ARBA" id="ARBA00022840"/>
    </source>
</evidence>
<dbReference type="GO" id="GO:0006397">
    <property type="term" value="P:mRNA processing"/>
    <property type="evidence" value="ECO:0007669"/>
    <property type="project" value="UniProtKB-KW"/>
</dbReference>
<evidence type="ECO:0000256" key="9">
    <source>
        <dbReference type="ARBA" id="ARBA00022741"/>
    </source>
</evidence>
<evidence type="ECO:0000313" key="31">
    <source>
        <dbReference type="EMBL" id="GAQ44797.1"/>
    </source>
</evidence>
<evidence type="ECO:0000259" key="30">
    <source>
        <dbReference type="PROSITE" id="PS51195"/>
    </source>
</evidence>
<dbReference type="GO" id="GO:0003697">
    <property type="term" value="F:single-stranded DNA binding"/>
    <property type="evidence" value="ECO:0007669"/>
    <property type="project" value="TreeGrafter"/>
</dbReference>
<evidence type="ECO:0000256" key="25">
    <source>
        <dbReference type="PROSITE-ProRule" id="PRU00552"/>
    </source>
</evidence>
<dbReference type="PaxDb" id="5061-CADANGAP00009258"/>
<dbReference type="GO" id="GO:0051028">
    <property type="term" value="P:mRNA transport"/>
    <property type="evidence" value="ECO:0007669"/>
    <property type="project" value="UniProtKB-KW"/>
</dbReference>
<dbReference type="GO" id="GO:0003723">
    <property type="term" value="F:RNA binding"/>
    <property type="evidence" value="ECO:0007669"/>
    <property type="project" value="UniProtKB-KW"/>
</dbReference>
<keyword evidence="19" id="KW-0234">DNA repair</keyword>
<dbReference type="Pfam" id="PF02463">
    <property type="entry name" value="SMC_N"/>
    <property type="match status" value="1"/>
</dbReference>
<dbReference type="GO" id="GO:0035861">
    <property type="term" value="C:site of double-strand break"/>
    <property type="evidence" value="ECO:0007669"/>
    <property type="project" value="TreeGrafter"/>
</dbReference>
<name>A0A124BY88_ASPNG</name>
<dbReference type="SUPFAM" id="SSF52540">
    <property type="entry name" value="P-loop containing nucleoside triphosphate hydrolases"/>
    <property type="match status" value="2"/>
</dbReference>
<evidence type="ECO:0000256" key="17">
    <source>
        <dbReference type="ARBA" id="ARBA00023054"/>
    </source>
</evidence>
<keyword evidence="6" id="KW-0158">Chromosome</keyword>
<evidence type="ECO:0000256" key="8">
    <source>
        <dbReference type="ARBA" id="ARBA00022664"/>
    </source>
</evidence>
<feature type="coiled-coil region" evidence="26">
    <location>
        <begin position="805"/>
        <end position="881"/>
    </location>
</feature>
<protein>
    <recommendedName>
        <fullName evidence="22">ATP-dependent RNA helicase DHH1</fullName>
        <ecNumber evidence="5">3.6.4.13</ecNumber>
    </recommendedName>
    <alternativeName>
        <fullName evidence="23">ATP-dependent RNA helicase dhh1</fullName>
    </alternativeName>
</protein>
<comment type="similarity">
    <text evidence="21">Belongs to the DEAD box helicase family. DDX6/DHH1 subfamily.</text>
</comment>
<dbReference type="SMART" id="SM00487">
    <property type="entry name" value="DEXDc"/>
    <property type="match status" value="1"/>
</dbReference>
<dbReference type="CDD" id="cd17940">
    <property type="entry name" value="DEADc_DDX6"/>
    <property type="match status" value="1"/>
</dbReference>
<evidence type="ECO:0000259" key="28">
    <source>
        <dbReference type="PROSITE" id="PS51192"/>
    </source>
</evidence>
<keyword evidence="13" id="KW-0509">mRNA transport</keyword>
<feature type="compositionally biased region" description="Polar residues" evidence="27">
    <location>
        <begin position="1652"/>
        <end position="1675"/>
    </location>
</feature>
<dbReference type="InterPro" id="IPR027417">
    <property type="entry name" value="P-loop_NTPase"/>
</dbReference>
<dbReference type="SUPFAM" id="SSF75553">
    <property type="entry name" value="Smc hinge domain"/>
    <property type="match status" value="1"/>
</dbReference>
<dbReference type="InterPro" id="IPR011545">
    <property type="entry name" value="DEAD/DEAH_box_helicase_dom"/>
</dbReference>
<keyword evidence="10" id="KW-0227">DNA damage</keyword>
<dbReference type="FunFam" id="3.40.50.300:FF:000114">
    <property type="entry name" value="ATP-dependent RNA helicase DDX6"/>
    <property type="match status" value="1"/>
</dbReference>
<feature type="region of interest" description="Disordered" evidence="27">
    <location>
        <begin position="454"/>
        <end position="480"/>
    </location>
</feature>
<dbReference type="InterPro" id="IPR014001">
    <property type="entry name" value="Helicase_ATP-bd"/>
</dbReference>
<dbReference type="VEuPathDB" id="FungiDB:An11g11190"/>
<feature type="coiled-coil region" evidence="26">
    <location>
        <begin position="911"/>
        <end position="956"/>
    </location>
</feature>
<dbReference type="InterPro" id="IPR001650">
    <property type="entry name" value="Helicase_C-like"/>
</dbReference>
<dbReference type="VEuPathDB" id="FungiDB:An11g11210"/>